<dbReference type="OrthoDB" id="9811314at2"/>
<gene>
    <name evidence="3" type="ORF">LNAT_P1438</name>
</gene>
<dbReference type="Gene3D" id="3.30.830.10">
    <property type="entry name" value="Metalloenzyme, LuxS/M16 peptidase-like"/>
    <property type="match status" value="2"/>
</dbReference>
<dbReference type="InterPro" id="IPR050361">
    <property type="entry name" value="MPP/UQCRC_Complex"/>
</dbReference>
<evidence type="ECO:0000313" key="3">
    <source>
        <dbReference type="EMBL" id="GAX88143.1"/>
    </source>
</evidence>
<dbReference type="Pfam" id="PF00675">
    <property type="entry name" value="Peptidase_M16"/>
    <property type="match status" value="1"/>
</dbReference>
<dbReference type="EMBL" id="BDME01000006">
    <property type="protein sequence ID" value="GAX88143.1"/>
    <property type="molecule type" value="Genomic_DNA"/>
</dbReference>
<reference evidence="3 4" key="1">
    <citation type="journal article" date="2017" name="Syst. Appl. Microbiol.">
        <title>Lebetimonas natsushimae sp. nov., a novel strictly anaerobic, moderately thermophilic chemoautotroph isolated from a deep-sea hydrothermal vent polychaete nest in the Mid-Okinawa Trough.</title>
        <authorList>
            <person name="Nagata R."/>
            <person name="Takaki Y."/>
            <person name="Tame A."/>
            <person name="Nunoura T."/>
            <person name="Muto H."/>
            <person name="Mino S."/>
            <person name="Sawayama S."/>
            <person name="Takai K."/>
            <person name="Nakagawa S."/>
        </authorList>
    </citation>
    <scope>NUCLEOTIDE SEQUENCE [LARGE SCALE GENOMIC DNA]</scope>
    <source>
        <strain evidence="3 4">HS1857</strain>
    </source>
</reference>
<comment type="caution">
    <text evidence="3">The sequence shown here is derived from an EMBL/GenBank/DDBJ whole genome shotgun (WGS) entry which is preliminary data.</text>
</comment>
<proteinExistence type="predicted"/>
<dbReference type="GO" id="GO:0046872">
    <property type="term" value="F:metal ion binding"/>
    <property type="evidence" value="ECO:0007669"/>
    <property type="project" value="InterPro"/>
</dbReference>
<dbReference type="Pfam" id="PF05193">
    <property type="entry name" value="Peptidase_M16_C"/>
    <property type="match status" value="1"/>
</dbReference>
<evidence type="ECO:0000259" key="2">
    <source>
        <dbReference type="Pfam" id="PF05193"/>
    </source>
</evidence>
<name>A0A292YGP6_9BACT</name>
<accession>A0A292YGP6</accession>
<feature type="domain" description="Peptidase M16 C-terminal" evidence="2">
    <location>
        <begin position="182"/>
        <end position="312"/>
    </location>
</feature>
<dbReference type="Proteomes" id="UP000217944">
    <property type="component" value="Unassembled WGS sequence"/>
</dbReference>
<keyword evidence="4" id="KW-1185">Reference proteome</keyword>
<dbReference type="RefSeq" id="WP_096259936.1">
    <property type="nucleotide sequence ID" value="NZ_BDME01000006.1"/>
</dbReference>
<dbReference type="SUPFAM" id="SSF63411">
    <property type="entry name" value="LuxS/MPP-like metallohydrolase"/>
    <property type="match status" value="2"/>
</dbReference>
<organism evidence="3 4">
    <name type="scientific">Lebetimonas natsushimae</name>
    <dbReference type="NCBI Taxonomy" id="1936991"/>
    <lineage>
        <taxon>Bacteria</taxon>
        <taxon>Pseudomonadati</taxon>
        <taxon>Campylobacterota</taxon>
        <taxon>Epsilonproteobacteria</taxon>
        <taxon>Nautiliales</taxon>
        <taxon>Nautiliaceae</taxon>
        <taxon>Lebetimonas</taxon>
    </lineage>
</organism>
<evidence type="ECO:0000259" key="1">
    <source>
        <dbReference type="Pfam" id="PF00675"/>
    </source>
</evidence>
<dbReference type="AlphaFoldDB" id="A0A292YGP6"/>
<evidence type="ECO:0000313" key="4">
    <source>
        <dbReference type="Proteomes" id="UP000217944"/>
    </source>
</evidence>
<dbReference type="PANTHER" id="PTHR11851:SF225">
    <property type="entry name" value="NON-PEPTIDASE HOMOLOG YMXG"/>
    <property type="match status" value="1"/>
</dbReference>
<dbReference type="InterPro" id="IPR011249">
    <property type="entry name" value="Metalloenz_LuxS/M16"/>
</dbReference>
<protein>
    <recommendedName>
        <fullName evidence="5">Zinc protease</fullName>
    </recommendedName>
</protein>
<dbReference type="InterPro" id="IPR007863">
    <property type="entry name" value="Peptidase_M16_C"/>
</dbReference>
<dbReference type="PANTHER" id="PTHR11851">
    <property type="entry name" value="METALLOPROTEASE"/>
    <property type="match status" value="1"/>
</dbReference>
<evidence type="ECO:0008006" key="5">
    <source>
        <dbReference type="Google" id="ProtNLM"/>
    </source>
</evidence>
<sequence length="381" mass="44226">MLIYEKDSLGRSFLEIVFLNAGSIFAPDGVANFAKEIINRGTKEKKERFFNELEEDAININFNVNHEYFTVSLKCLNSKRKKAIDKLTELFSNLNLTEEAFEKTKKEIIAKKENLKNNNDYIANKNLYRAVFENTPLALPVIGEDIENITLYDVKNFISEKLTQNTILINGGAEFEYEKFLNILPKGKKEKYPFFHPKQKDIKETKKLQQSYIYFASDFNINKNELHLAKIATFILGSGGFGSRIMEEIRVKKGYAYSAYAFNTFKKTHKLLSGYMQTKLENTEDAINTLKNIINDFIDKGITKEELSDAKKFLLGSEPLRNETLAQRLLKKFNEIYLELPKDYYKKELDLIKNTSIDEVNNFIKKYQNIKNLSFSILTNE</sequence>
<dbReference type="InterPro" id="IPR011765">
    <property type="entry name" value="Pept_M16_N"/>
</dbReference>
<feature type="domain" description="Peptidase M16 N-terminal" evidence="1">
    <location>
        <begin position="17"/>
        <end position="143"/>
    </location>
</feature>